<dbReference type="Proteomes" id="UP001207588">
    <property type="component" value="Unassembled WGS sequence"/>
</dbReference>
<proteinExistence type="predicted"/>
<gene>
    <name evidence="1" type="ORF">H7I91_23345</name>
</gene>
<sequence length="97" mass="10330">MVALAAAAAVLRKVDRIPLVPLMADERARGVALATRAEKALPGRRPLALWQRLFQCCPVAVVHCLVFFGVAATEPFTAFVAMRFETLGAANGLTPIG</sequence>
<evidence type="ECO:0000313" key="2">
    <source>
        <dbReference type="Proteomes" id="UP001207588"/>
    </source>
</evidence>
<dbReference type="AlphaFoldDB" id="A0AAW5S9D3"/>
<evidence type="ECO:0008006" key="3">
    <source>
        <dbReference type="Google" id="ProtNLM"/>
    </source>
</evidence>
<accession>A0AAW5S9D3</accession>
<reference evidence="1" key="2">
    <citation type="journal article" date="2022" name="BMC Genomics">
        <title>Comparative genome analysis of mycobacteria focusing on tRNA and non-coding RNA.</title>
        <authorList>
            <person name="Behra P.R.K."/>
            <person name="Pettersson B.M.F."/>
            <person name="Ramesh M."/>
            <person name="Das S."/>
            <person name="Dasgupta S."/>
            <person name="Kirsebom L.A."/>
        </authorList>
    </citation>
    <scope>NUCLEOTIDE SEQUENCE</scope>
    <source>
        <strain evidence="1">DSM 45439</strain>
    </source>
</reference>
<dbReference type="EMBL" id="JACKTG010000083">
    <property type="protein sequence ID" value="MCV6992170.1"/>
    <property type="molecule type" value="Genomic_DNA"/>
</dbReference>
<reference evidence="1" key="1">
    <citation type="submission" date="2020-07" db="EMBL/GenBank/DDBJ databases">
        <authorList>
            <person name="Pettersson B.M.F."/>
            <person name="Behra P.R.K."/>
            <person name="Ramesh M."/>
            <person name="Das S."/>
            <person name="Dasgupta S."/>
            <person name="Kirsebom L.A."/>
        </authorList>
    </citation>
    <scope>NUCLEOTIDE SEQUENCE</scope>
    <source>
        <strain evidence="1">DSM 45439</strain>
    </source>
</reference>
<protein>
    <recommendedName>
        <fullName evidence="3">MFS transporter</fullName>
    </recommendedName>
</protein>
<organism evidence="1 2">
    <name type="scientific">Mycobacterium bouchedurhonense</name>
    <dbReference type="NCBI Taxonomy" id="701041"/>
    <lineage>
        <taxon>Bacteria</taxon>
        <taxon>Bacillati</taxon>
        <taxon>Actinomycetota</taxon>
        <taxon>Actinomycetes</taxon>
        <taxon>Mycobacteriales</taxon>
        <taxon>Mycobacteriaceae</taxon>
        <taxon>Mycobacterium</taxon>
        <taxon>Mycobacterium avium complex (MAC)</taxon>
    </lineage>
</organism>
<evidence type="ECO:0000313" key="1">
    <source>
        <dbReference type="EMBL" id="MCV6992170.1"/>
    </source>
</evidence>
<comment type="caution">
    <text evidence="1">The sequence shown here is derived from an EMBL/GenBank/DDBJ whole genome shotgun (WGS) entry which is preliminary data.</text>
</comment>
<name>A0AAW5S9D3_MYCBC</name>